<evidence type="ECO:0000259" key="1">
    <source>
        <dbReference type="Pfam" id="PF03732"/>
    </source>
</evidence>
<protein>
    <recommendedName>
        <fullName evidence="1">Retrotransposon gag domain-containing protein</fullName>
    </recommendedName>
</protein>
<evidence type="ECO:0000313" key="2">
    <source>
        <dbReference type="EMBL" id="MCI10244.1"/>
    </source>
</evidence>
<dbReference type="InterPro" id="IPR005162">
    <property type="entry name" value="Retrotrans_gag_dom"/>
</dbReference>
<reference evidence="2 3" key="1">
    <citation type="journal article" date="2018" name="Front. Plant Sci.">
        <title>Red Clover (Trifolium pratense) and Zigzag Clover (T. medium) - A Picture of Genomic Similarities and Differences.</title>
        <authorList>
            <person name="Dluhosova J."/>
            <person name="Istvanek J."/>
            <person name="Nedelnik J."/>
            <person name="Repkova J."/>
        </authorList>
    </citation>
    <scope>NUCLEOTIDE SEQUENCE [LARGE SCALE GENOMIC DNA]</scope>
    <source>
        <strain evidence="3">cv. 10/8</strain>
        <tissue evidence="2">Leaf</tissue>
    </source>
</reference>
<dbReference type="AlphaFoldDB" id="A0A392PEM0"/>
<proteinExistence type="predicted"/>
<feature type="domain" description="Retrotransposon gag" evidence="1">
    <location>
        <begin position="2"/>
        <end position="66"/>
    </location>
</feature>
<keyword evidence="3" id="KW-1185">Reference proteome</keyword>
<sequence length="90" mass="10237">MDLCEQFSSHFTARKHQPKTIASLGGIVQGREETLRDYIERFTMEVVEVKGADDKLKCFIFEKGLRAAVMFKENPGLKEPQSMSDLLSRA</sequence>
<name>A0A392PEM0_9FABA</name>
<accession>A0A392PEM0</accession>
<dbReference type="EMBL" id="LXQA010075490">
    <property type="protein sequence ID" value="MCI10244.1"/>
    <property type="molecule type" value="Genomic_DNA"/>
</dbReference>
<evidence type="ECO:0000313" key="3">
    <source>
        <dbReference type="Proteomes" id="UP000265520"/>
    </source>
</evidence>
<dbReference type="Proteomes" id="UP000265520">
    <property type="component" value="Unassembled WGS sequence"/>
</dbReference>
<dbReference type="Pfam" id="PF03732">
    <property type="entry name" value="Retrotrans_gag"/>
    <property type="match status" value="1"/>
</dbReference>
<comment type="caution">
    <text evidence="2">The sequence shown here is derived from an EMBL/GenBank/DDBJ whole genome shotgun (WGS) entry which is preliminary data.</text>
</comment>
<organism evidence="2 3">
    <name type="scientific">Trifolium medium</name>
    <dbReference type="NCBI Taxonomy" id="97028"/>
    <lineage>
        <taxon>Eukaryota</taxon>
        <taxon>Viridiplantae</taxon>
        <taxon>Streptophyta</taxon>
        <taxon>Embryophyta</taxon>
        <taxon>Tracheophyta</taxon>
        <taxon>Spermatophyta</taxon>
        <taxon>Magnoliopsida</taxon>
        <taxon>eudicotyledons</taxon>
        <taxon>Gunneridae</taxon>
        <taxon>Pentapetalae</taxon>
        <taxon>rosids</taxon>
        <taxon>fabids</taxon>
        <taxon>Fabales</taxon>
        <taxon>Fabaceae</taxon>
        <taxon>Papilionoideae</taxon>
        <taxon>50 kb inversion clade</taxon>
        <taxon>NPAAA clade</taxon>
        <taxon>Hologalegina</taxon>
        <taxon>IRL clade</taxon>
        <taxon>Trifolieae</taxon>
        <taxon>Trifolium</taxon>
    </lineage>
</organism>